<keyword evidence="5" id="KW-1185">Reference proteome</keyword>
<dbReference type="PANTHER" id="PTHR31623:SF17">
    <property type="entry name" value="F21J9.9"/>
    <property type="match status" value="1"/>
</dbReference>
<evidence type="ECO:0000256" key="1">
    <source>
        <dbReference type="ARBA" id="ARBA00009861"/>
    </source>
</evidence>
<dbReference type="HOGENOM" id="CLU_181029_0_0_1"/>
<dbReference type="Gramene" id="ERN03001">
    <property type="protein sequence ID" value="ERN03001"/>
    <property type="gene ID" value="AMTR_s00335p00013700"/>
</dbReference>
<dbReference type="EMBL" id="KI394451">
    <property type="protein sequence ID" value="ERN03001.1"/>
    <property type="molecule type" value="Genomic_DNA"/>
</dbReference>
<dbReference type="InterPro" id="IPR023213">
    <property type="entry name" value="CAT-like_dom_sf"/>
</dbReference>
<evidence type="ECO:0000313" key="4">
    <source>
        <dbReference type="EMBL" id="ERN03001.1"/>
    </source>
</evidence>
<organism evidence="4 5">
    <name type="scientific">Amborella trichopoda</name>
    <dbReference type="NCBI Taxonomy" id="13333"/>
    <lineage>
        <taxon>Eukaryota</taxon>
        <taxon>Viridiplantae</taxon>
        <taxon>Streptophyta</taxon>
        <taxon>Embryophyta</taxon>
        <taxon>Tracheophyta</taxon>
        <taxon>Spermatophyta</taxon>
        <taxon>Magnoliopsida</taxon>
        <taxon>Amborellales</taxon>
        <taxon>Amborellaceae</taxon>
        <taxon>Amborella</taxon>
    </lineage>
</organism>
<dbReference type="eggNOG" id="ENOG502SZKA">
    <property type="taxonomic scope" value="Eukaryota"/>
</dbReference>
<reference evidence="5" key="1">
    <citation type="journal article" date="2013" name="Science">
        <title>The Amborella genome and the evolution of flowering plants.</title>
        <authorList>
            <consortium name="Amborella Genome Project"/>
        </authorList>
    </citation>
    <scope>NUCLEOTIDE SEQUENCE [LARGE SCALE GENOMIC DNA]</scope>
</reference>
<protein>
    <submittedName>
        <fullName evidence="4">Uncharacterized protein</fullName>
    </submittedName>
</protein>
<evidence type="ECO:0000256" key="3">
    <source>
        <dbReference type="ARBA" id="ARBA00023315"/>
    </source>
</evidence>
<dbReference type="OMA" id="PEWMAMN"/>
<evidence type="ECO:0000256" key="2">
    <source>
        <dbReference type="ARBA" id="ARBA00022679"/>
    </source>
</evidence>
<keyword evidence="3" id="KW-0012">Acyltransferase</keyword>
<name>W1P5W3_AMBTC</name>
<accession>W1P5W3</accession>
<dbReference type="GO" id="GO:0016746">
    <property type="term" value="F:acyltransferase activity"/>
    <property type="evidence" value="ECO:0007669"/>
    <property type="project" value="UniProtKB-KW"/>
</dbReference>
<dbReference type="Proteomes" id="UP000017836">
    <property type="component" value="Unassembled WGS sequence"/>
</dbReference>
<gene>
    <name evidence="4" type="ORF">AMTR_s00335p00013700</name>
</gene>
<sequence length="100" mass="11816">MRVVDERNEEGDLELQSPRVNGIENMLQFTTWCRLGIYEMDFGWGRPEWMAMNFRFYKNIVVLMDTKFGDGIEAWISLPETEIARLESDPQLLSFVSKIY</sequence>
<keyword evidence="2" id="KW-0808">Transferase</keyword>
<evidence type="ECO:0000313" key="5">
    <source>
        <dbReference type="Proteomes" id="UP000017836"/>
    </source>
</evidence>
<comment type="similarity">
    <text evidence="1">Belongs to the plant acyltransferase family.</text>
</comment>
<dbReference type="AlphaFoldDB" id="W1P5W3"/>
<dbReference type="Pfam" id="PF02458">
    <property type="entry name" value="Transferase"/>
    <property type="match status" value="1"/>
</dbReference>
<dbReference type="Gene3D" id="3.30.559.10">
    <property type="entry name" value="Chloramphenicol acetyltransferase-like domain"/>
    <property type="match status" value="1"/>
</dbReference>
<proteinExistence type="inferred from homology"/>
<dbReference type="PANTHER" id="PTHR31623">
    <property type="entry name" value="F21J9.9"/>
    <property type="match status" value="1"/>
</dbReference>